<dbReference type="InterPro" id="IPR020103">
    <property type="entry name" value="PsdUridine_synth_cat_dom_sf"/>
</dbReference>
<feature type="compositionally biased region" description="Acidic residues" evidence="2">
    <location>
        <begin position="173"/>
        <end position="198"/>
    </location>
</feature>
<dbReference type="PROSITE" id="PS01129">
    <property type="entry name" value="PSI_RLU"/>
    <property type="match status" value="1"/>
</dbReference>
<dbReference type="Pfam" id="PF00849">
    <property type="entry name" value="PseudoU_synth_2"/>
    <property type="match status" value="1"/>
</dbReference>
<dbReference type="AlphaFoldDB" id="A0ABD3RTM2"/>
<evidence type="ECO:0000313" key="4">
    <source>
        <dbReference type="EMBL" id="KAL3811365.1"/>
    </source>
</evidence>
<dbReference type="InterPro" id="IPR006145">
    <property type="entry name" value="PsdUridine_synth_RsuA/RluA"/>
</dbReference>
<dbReference type="EMBL" id="JALLPB020000265">
    <property type="protein sequence ID" value="KAL3811365.1"/>
    <property type="molecule type" value="Genomic_DNA"/>
</dbReference>
<feature type="region of interest" description="Disordered" evidence="2">
    <location>
        <begin position="158"/>
        <end position="216"/>
    </location>
</feature>
<gene>
    <name evidence="4" type="ORF">ACHAXA_011329</name>
</gene>
<dbReference type="InterPro" id="IPR050188">
    <property type="entry name" value="RluA_PseudoU_synthase"/>
</dbReference>
<sequence length="399" mass="44229">MDEGGEGGDYDDRVDGEGPEMPIIFENDRLLAVNKPHGIPHHDDPSTGKLGIISLLRQRRLRQRQSSTSMSSSISDYRNRLYGVHRLDCMTSGILLLAKDPKMASFLSTKFRSGDITKYYAGVSGRKPRKKKQGWVRGVMAKGRRGCYRLLNGDVNDAHRSRADEGTRRDGEGGGDSDDHDDDDDEDDDDDCDDETDDDDRRGGEGSSSKRRGGNIGYASTRFYTAGLGNLILHPTLLSIDDDADNDGTERPWAIPRTAMLFRPQTGKTHQLRVAAKSLSLPILGDRRYGGGRLLVGGPSLSRRSSSLLDGRRPIDDNDGGGGSNDDENNRFDLDRTYLHASAVHFELDERNSVTIWSPPPFDRLATGLDSVYVRLMEKHCNCPPILDVMRKMSAMDIN</sequence>
<name>A0ABD3RTM2_9STRA</name>
<dbReference type="SUPFAM" id="SSF55120">
    <property type="entry name" value="Pseudouridine synthase"/>
    <property type="match status" value="1"/>
</dbReference>
<proteinExistence type="inferred from homology"/>
<dbReference type="PANTHER" id="PTHR21600">
    <property type="entry name" value="MITOCHONDRIAL RNA PSEUDOURIDINE SYNTHASE"/>
    <property type="match status" value="1"/>
</dbReference>
<dbReference type="Gene3D" id="3.30.2350.10">
    <property type="entry name" value="Pseudouridine synthase"/>
    <property type="match status" value="1"/>
</dbReference>
<evidence type="ECO:0000259" key="3">
    <source>
        <dbReference type="Pfam" id="PF00849"/>
    </source>
</evidence>
<evidence type="ECO:0000256" key="2">
    <source>
        <dbReference type="SAM" id="MobiDB-lite"/>
    </source>
</evidence>
<comment type="caution">
    <text evidence="4">The sequence shown here is derived from an EMBL/GenBank/DDBJ whole genome shotgun (WGS) entry which is preliminary data.</text>
</comment>
<protein>
    <recommendedName>
        <fullName evidence="3">Pseudouridine synthase RsuA/RluA-like domain-containing protein</fullName>
    </recommendedName>
</protein>
<feature type="region of interest" description="Disordered" evidence="2">
    <location>
        <begin position="304"/>
        <end position="329"/>
    </location>
</feature>
<keyword evidence="5" id="KW-1185">Reference proteome</keyword>
<evidence type="ECO:0000313" key="5">
    <source>
        <dbReference type="Proteomes" id="UP001530377"/>
    </source>
</evidence>
<dbReference type="PANTHER" id="PTHR21600:SF87">
    <property type="entry name" value="RNA PSEUDOURIDYLATE SYNTHASE DOMAIN-CONTAINING PROTEIN 1"/>
    <property type="match status" value="1"/>
</dbReference>
<organism evidence="4 5">
    <name type="scientific">Cyclostephanos tholiformis</name>
    <dbReference type="NCBI Taxonomy" id="382380"/>
    <lineage>
        <taxon>Eukaryota</taxon>
        <taxon>Sar</taxon>
        <taxon>Stramenopiles</taxon>
        <taxon>Ochrophyta</taxon>
        <taxon>Bacillariophyta</taxon>
        <taxon>Coscinodiscophyceae</taxon>
        <taxon>Thalassiosirophycidae</taxon>
        <taxon>Stephanodiscales</taxon>
        <taxon>Stephanodiscaceae</taxon>
        <taxon>Cyclostephanos</taxon>
    </lineage>
</organism>
<dbReference type="Proteomes" id="UP001530377">
    <property type="component" value="Unassembled WGS sequence"/>
</dbReference>
<dbReference type="InterPro" id="IPR006224">
    <property type="entry name" value="PsdUridine_synth_RluA-like_CS"/>
</dbReference>
<dbReference type="GO" id="GO:0009982">
    <property type="term" value="F:pseudouridine synthase activity"/>
    <property type="evidence" value="ECO:0007669"/>
    <property type="project" value="UniProtKB-ARBA"/>
</dbReference>
<reference evidence="4 5" key="1">
    <citation type="submission" date="2024-10" db="EMBL/GenBank/DDBJ databases">
        <title>Updated reference genomes for cyclostephanoid diatoms.</title>
        <authorList>
            <person name="Roberts W.R."/>
            <person name="Alverson A.J."/>
        </authorList>
    </citation>
    <scope>NUCLEOTIDE SEQUENCE [LARGE SCALE GENOMIC DNA]</scope>
    <source>
        <strain evidence="4 5">AJA228-03</strain>
    </source>
</reference>
<comment type="similarity">
    <text evidence="1">Belongs to the pseudouridine synthase RluA family.</text>
</comment>
<evidence type="ECO:0000256" key="1">
    <source>
        <dbReference type="ARBA" id="ARBA00010876"/>
    </source>
</evidence>
<feature type="compositionally biased region" description="Basic and acidic residues" evidence="2">
    <location>
        <begin position="158"/>
        <end position="172"/>
    </location>
</feature>
<accession>A0ABD3RTM2</accession>
<feature type="domain" description="Pseudouridine synthase RsuA/RluA-like" evidence="3">
    <location>
        <begin position="30"/>
        <end position="275"/>
    </location>
</feature>